<organism evidence="1">
    <name type="scientific">Myoviridae sp. ctkfK18</name>
    <dbReference type="NCBI Taxonomy" id="2825165"/>
    <lineage>
        <taxon>Viruses</taxon>
        <taxon>Duplodnaviria</taxon>
        <taxon>Heunggongvirae</taxon>
        <taxon>Uroviricota</taxon>
        <taxon>Caudoviricetes</taxon>
    </lineage>
</organism>
<proteinExistence type="predicted"/>
<name>A0A8S5VH06_9CAUD</name>
<accession>A0A8S5VH06</accession>
<sequence length="31" mass="3718">MILKLRSYFYILLNTIVTPLLRSDLIDLLYC</sequence>
<dbReference type="EMBL" id="BK016265">
    <property type="protein sequence ID" value="DAG05960.1"/>
    <property type="molecule type" value="Genomic_DNA"/>
</dbReference>
<evidence type="ECO:0000313" key="1">
    <source>
        <dbReference type="EMBL" id="DAG05960.1"/>
    </source>
</evidence>
<reference evidence="1" key="1">
    <citation type="journal article" date="2021" name="Proc. Natl. Acad. Sci. U.S.A.">
        <title>A Catalog of Tens of Thousands of Viruses from Human Metagenomes Reveals Hidden Associations with Chronic Diseases.</title>
        <authorList>
            <person name="Tisza M.J."/>
            <person name="Buck C.B."/>
        </authorList>
    </citation>
    <scope>NUCLEOTIDE SEQUENCE</scope>
    <source>
        <strain evidence="1">CtkfK18</strain>
    </source>
</reference>
<protein>
    <submittedName>
        <fullName evidence="1">Uncharacterized protein</fullName>
    </submittedName>
</protein>